<sequence length="112" mass="12780">MEKHQYIELLEYAMSQKGSYHMEPGLVKAKMTESEFQNVRDAFFVNAHIQAPPPNKSQVFNWRLSPEAVFGYLSYKQYEHAQKSSTQAFYISIASLCVAVLTLAVTVASIWL</sequence>
<keyword evidence="1" id="KW-1133">Transmembrane helix</keyword>
<gene>
    <name evidence="2" type="ORF">BFC18_00090</name>
</gene>
<dbReference type="OrthoDB" id="7068458at2"/>
<dbReference type="EMBL" id="MDHN01000001">
    <property type="protein sequence ID" value="OFC72762.1"/>
    <property type="molecule type" value="Genomic_DNA"/>
</dbReference>
<accession>A0A1E7ZH37</accession>
<evidence type="ECO:0000313" key="3">
    <source>
        <dbReference type="Proteomes" id="UP000175691"/>
    </source>
</evidence>
<dbReference type="RefSeq" id="WP_070123158.1">
    <property type="nucleotide sequence ID" value="NZ_MDHN01000001.1"/>
</dbReference>
<keyword evidence="3" id="KW-1185">Reference proteome</keyword>
<keyword evidence="1" id="KW-0812">Transmembrane</keyword>
<evidence type="ECO:0000256" key="1">
    <source>
        <dbReference type="SAM" id="Phobius"/>
    </source>
</evidence>
<organism evidence="2 3">
    <name type="scientific">Alteromonas confluentis</name>
    <dbReference type="NCBI Taxonomy" id="1656094"/>
    <lineage>
        <taxon>Bacteria</taxon>
        <taxon>Pseudomonadati</taxon>
        <taxon>Pseudomonadota</taxon>
        <taxon>Gammaproteobacteria</taxon>
        <taxon>Alteromonadales</taxon>
        <taxon>Alteromonadaceae</taxon>
        <taxon>Alteromonas/Salinimonas group</taxon>
        <taxon>Alteromonas</taxon>
    </lineage>
</organism>
<name>A0A1E7ZH37_9ALTE</name>
<dbReference type="Proteomes" id="UP000175691">
    <property type="component" value="Unassembled WGS sequence"/>
</dbReference>
<keyword evidence="1" id="KW-0472">Membrane</keyword>
<dbReference type="AlphaFoldDB" id="A0A1E7ZH37"/>
<dbReference type="STRING" id="1656094.BFC18_00090"/>
<protein>
    <submittedName>
        <fullName evidence="2">Uncharacterized protein</fullName>
    </submittedName>
</protein>
<evidence type="ECO:0000313" key="2">
    <source>
        <dbReference type="EMBL" id="OFC72762.1"/>
    </source>
</evidence>
<reference evidence="2 3" key="1">
    <citation type="submission" date="2016-08" db="EMBL/GenBank/DDBJ databases">
        <authorList>
            <person name="Seilhamer J.J."/>
        </authorList>
    </citation>
    <scope>NUCLEOTIDE SEQUENCE [LARGE SCALE GENOMIC DNA]</scope>
    <source>
        <strain evidence="2 3">KCTC 42603</strain>
    </source>
</reference>
<comment type="caution">
    <text evidence="2">The sequence shown here is derived from an EMBL/GenBank/DDBJ whole genome shotgun (WGS) entry which is preliminary data.</text>
</comment>
<proteinExistence type="predicted"/>
<feature type="transmembrane region" description="Helical" evidence="1">
    <location>
        <begin position="88"/>
        <end position="111"/>
    </location>
</feature>